<keyword evidence="2" id="KW-0472">Membrane</keyword>
<evidence type="ECO:0000313" key="3">
    <source>
        <dbReference type="EMBL" id="RKO84067.1"/>
    </source>
</evidence>
<protein>
    <submittedName>
        <fullName evidence="3">Uncharacterized protein</fullName>
    </submittedName>
</protein>
<reference evidence="4" key="1">
    <citation type="journal article" date="2018" name="Nat. Microbiol.">
        <title>Leveraging single-cell genomics to expand the fungal tree of life.</title>
        <authorList>
            <person name="Ahrendt S.R."/>
            <person name="Quandt C.A."/>
            <person name="Ciobanu D."/>
            <person name="Clum A."/>
            <person name="Salamov A."/>
            <person name="Andreopoulos B."/>
            <person name="Cheng J.F."/>
            <person name="Woyke T."/>
            <person name="Pelin A."/>
            <person name="Henrissat B."/>
            <person name="Reynolds N.K."/>
            <person name="Benny G.L."/>
            <person name="Smith M.E."/>
            <person name="James T.Y."/>
            <person name="Grigoriev I.V."/>
        </authorList>
    </citation>
    <scope>NUCLEOTIDE SEQUENCE [LARGE SCALE GENOMIC DNA]</scope>
</reference>
<sequence length="291" mass="31684">MHQAFQPPPVQPSPIPSVILPQLGLPLQQQAPQQAAFLRTPQPQPGLQSPVGIMPGVAGVPAPQLVISQPVAYLPLPDARPHLSLLADIVQEQQKLLPSRPLLATPPSSPAHNSRTVGAAPAGPTAEDHAAGLLIMLAATIAAVIAYLFSSNSTDTLDTITATLRGIAMQEVVTHINDMVKTQSQIVEVIANQGEIGNYLYSVPWQQPADWWGNAINYMMQLYTINSQNPEVLATGVWRNNIHPFALIWGTPPFPDGRADFCRNAQPDLQRHLDDQLHYGRQGVRNRPRRV</sequence>
<name>A0A4V1IPS4_9FUNG</name>
<keyword evidence="2" id="KW-1133">Transmembrane helix</keyword>
<evidence type="ECO:0000313" key="4">
    <source>
        <dbReference type="Proteomes" id="UP000269721"/>
    </source>
</evidence>
<keyword evidence="4" id="KW-1185">Reference proteome</keyword>
<dbReference type="AlphaFoldDB" id="A0A4V1IPS4"/>
<accession>A0A4V1IPS4</accession>
<organism evidence="3 4">
    <name type="scientific">Blyttiomyces helicus</name>
    <dbReference type="NCBI Taxonomy" id="388810"/>
    <lineage>
        <taxon>Eukaryota</taxon>
        <taxon>Fungi</taxon>
        <taxon>Fungi incertae sedis</taxon>
        <taxon>Chytridiomycota</taxon>
        <taxon>Chytridiomycota incertae sedis</taxon>
        <taxon>Chytridiomycetes</taxon>
        <taxon>Chytridiomycetes incertae sedis</taxon>
        <taxon>Blyttiomyces</taxon>
    </lineage>
</organism>
<feature type="transmembrane region" description="Helical" evidence="2">
    <location>
        <begin position="130"/>
        <end position="149"/>
    </location>
</feature>
<dbReference type="Proteomes" id="UP000269721">
    <property type="component" value="Unassembled WGS sequence"/>
</dbReference>
<keyword evidence="2" id="KW-0812">Transmembrane</keyword>
<dbReference type="EMBL" id="ML000542">
    <property type="protein sequence ID" value="RKO84067.1"/>
    <property type="molecule type" value="Genomic_DNA"/>
</dbReference>
<proteinExistence type="predicted"/>
<evidence type="ECO:0000256" key="2">
    <source>
        <dbReference type="SAM" id="Phobius"/>
    </source>
</evidence>
<evidence type="ECO:0000256" key="1">
    <source>
        <dbReference type="SAM" id="MobiDB-lite"/>
    </source>
</evidence>
<feature type="region of interest" description="Disordered" evidence="1">
    <location>
        <begin position="101"/>
        <end position="123"/>
    </location>
</feature>
<gene>
    <name evidence="3" type="ORF">BDK51DRAFT_40937</name>
</gene>